<comment type="similarity">
    <text evidence="1">Belongs to the EcnA/EcnB lipoprotein family.</text>
</comment>
<proteinExistence type="inferred from homology"/>
<keyword evidence="3 7" id="KW-0732">Signal</keyword>
<evidence type="ECO:0000256" key="7">
    <source>
        <dbReference type="SAM" id="SignalP"/>
    </source>
</evidence>
<evidence type="ECO:0000256" key="1">
    <source>
        <dbReference type="ARBA" id="ARBA00010296"/>
    </source>
</evidence>
<evidence type="ECO:0000313" key="8">
    <source>
        <dbReference type="EMBL" id="MFC7297229.1"/>
    </source>
</evidence>
<comment type="caution">
    <text evidence="8">The sequence shown here is derived from an EMBL/GenBank/DDBJ whole genome shotgun (WGS) entry which is preliminary data.</text>
</comment>
<keyword evidence="4" id="KW-0472">Membrane</keyword>
<evidence type="ECO:0000256" key="2">
    <source>
        <dbReference type="ARBA" id="ARBA00022475"/>
    </source>
</evidence>
<dbReference type="EMBL" id="JBHTCC010000001">
    <property type="protein sequence ID" value="MFC7297229.1"/>
    <property type="molecule type" value="Genomic_DNA"/>
</dbReference>
<keyword evidence="2" id="KW-1003">Cell membrane</keyword>
<keyword evidence="5" id="KW-0564">Palmitate</keyword>
<name>A0ABW2J1B9_9BURK</name>
<dbReference type="Pfam" id="PF08085">
    <property type="entry name" value="Entericidin"/>
    <property type="match status" value="1"/>
</dbReference>
<keyword evidence="9" id="KW-1185">Reference proteome</keyword>
<evidence type="ECO:0000256" key="5">
    <source>
        <dbReference type="ARBA" id="ARBA00023139"/>
    </source>
</evidence>
<feature type="chain" id="PRO_5047029642" evidence="7">
    <location>
        <begin position="20"/>
        <end position="46"/>
    </location>
</feature>
<accession>A0ABW2J1B9</accession>
<protein>
    <submittedName>
        <fullName evidence="8">Entericidin A/B family lipoprotein</fullName>
    </submittedName>
</protein>
<gene>
    <name evidence="8" type="ORF">ACFQO0_02130</name>
</gene>
<dbReference type="PROSITE" id="PS51257">
    <property type="entry name" value="PROKAR_LIPOPROTEIN"/>
    <property type="match status" value="1"/>
</dbReference>
<organism evidence="8 9">
    <name type="scientific">Herminiimonas aquatilis</name>
    <dbReference type="NCBI Taxonomy" id="345342"/>
    <lineage>
        <taxon>Bacteria</taxon>
        <taxon>Pseudomonadati</taxon>
        <taxon>Pseudomonadota</taxon>
        <taxon>Betaproteobacteria</taxon>
        <taxon>Burkholderiales</taxon>
        <taxon>Oxalobacteraceae</taxon>
        <taxon>Herminiimonas</taxon>
    </lineage>
</organism>
<dbReference type="InterPro" id="IPR012556">
    <property type="entry name" value="Entericidin"/>
</dbReference>
<evidence type="ECO:0000256" key="6">
    <source>
        <dbReference type="ARBA" id="ARBA00023288"/>
    </source>
</evidence>
<reference evidence="9" key="1">
    <citation type="journal article" date="2019" name="Int. J. Syst. Evol. Microbiol.">
        <title>The Global Catalogue of Microorganisms (GCM) 10K type strain sequencing project: providing services to taxonomists for standard genome sequencing and annotation.</title>
        <authorList>
            <consortium name="The Broad Institute Genomics Platform"/>
            <consortium name="The Broad Institute Genome Sequencing Center for Infectious Disease"/>
            <person name="Wu L."/>
            <person name="Ma J."/>
        </authorList>
    </citation>
    <scope>NUCLEOTIDE SEQUENCE [LARGE SCALE GENOMIC DNA]</scope>
    <source>
        <strain evidence="9">CCUG 36956</strain>
    </source>
</reference>
<keyword evidence="6 8" id="KW-0449">Lipoprotein</keyword>
<dbReference type="Proteomes" id="UP001596379">
    <property type="component" value="Unassembled WGS sequence"/>
</dbReference>
<sequence length="46" mass="4765">MKKIISIMCLVAMSVGLSACNTIQGAGKDVERGGEKVQDAAVKAKN</sequence>
<evidence type="ECO:0000313" key="9">
    <source>
        <dbReference type="Proteomes" id="UP001596379"/>
    </source>
</evidence>
<evidence type="ECO:0000256" key="3">
    <source>
        <dbReference type="ARBA" id="ARBA00022729"/>
    </source>
</evidence>
<evidence type="ECO:0000256" key="4">
    <source>
        <dbReference type="ARBA" id="ARBA00023136"/>
    </source>
</evidence>
<feature type="signal peptide" evidence="7">
    <location>
        <begin position="1"/>
        <end position="19"/>
    </location>
</feature>
<dbReference type="RefSeq" id="WP_304932154.1">
    <property type="nucleotide sequence ID" value="NZ_JBHTCC010000001.1"/>
</dbReference>